<dbReference type="InterPro" id="IPR023214">
    <property type="entry name" value="HAD_sf"/>
</dbReference>
<accession>A0A9Q4HX15</accession>
<comment type="caution">
    <text evidence="2">The sequence shown here is derived from an EMBL/GenBank/DDBJ whole genome shotgun (WGS) entry which is preliminary data.</text>
</comment>
<dbReference type="Gene3D" id="3.40.50.1000">
    <property type="entry name" value="HAD superfamily/HAD-like"/>
    <property type="match status" value="1"/>
</dbReference>
<evidence type="ECO:0000313" key="3">
    <source>
        <dbReference type="Proteomes" id="UP001079535"/>
    </source>
</evidence>
<evidence type="ECO:0008006" key="4">
    <source>
        <dbReference type="Google" id="ProtNLM"/>
    </source>
</evidence>
<dbReference type="EMBL" id="JAPRAY010000009">
    <property type="protein sequence ID" value="MCZ0667457.1"/>
    <property type="molecule type" value="Genomic_DNA"/>
</dbReference>
<dbReference type="RefSeq" id="WP_268803524.1">
    <property type="nucleotide sequence ID" value="NZ_JAPRAY010000009.1"/>
</dbReference>
<dbReference type="Proteomes" id="UP001079535">
    <property type="component" value="Unassembled WGS sequence"/>
</dbReference>
<gene>
    <name evidence="2" type="ORF">OZZ17_07855</name>
</gene>
<reference evidence="2" key="1">
    <citation type="submission" date="2022-11" db="EMBL/GenBank/DDBJ databases">
        <title>Temperate bacteriophages infecting mucin-degrading bacterium Ruminococcus gnavus from the human gut.</title>
        <authorList>
            <person name="Buttimer C."/>
        </authorList>
    </citation>
    <scope>NUCLEOTIDE SEQUENCE</scope>
    <source>
        <strain evidence="2">CCUG 49994</strain>
    </source>
</reference>
<dbReference type="AlphaFoldDB" id="A0A9Q4HX15"/>
<sequence length="167" mass="19300">MDTKGNRIIAVDFDGTLHMGTWPEIGDVNMTVFNFCRNEQLNGSRLILWTNRDGEQLEDAVAWCKERGLEFDAVNENLPELIELYGNDCRKINADIYIDDKAVNPIRRRQIAGLTSLNPYDNPTDRETFAQIQKQKETERKESNQNEETEKNSESDIQTEKARETET</sequence>
<feature type="compositionally biased region" description="Basic and acidic residues" evidence="1">
    <location>
        <begin position="123"/>
        <end position="167"/>
    </location>
</feature>
<dbReference type="SUPFAM" id="SSF56784">
    <property type="entry name" value="HAD-like"/>
    <property type="match status" value="1"/>
</dbReference>
<name>A0A9Q4HX15_MEDGN</name>
<feature type="region of interest" description="Disordered" evidence="1">
    <location>
        <begin position="117"/>
        <end position="167"/>
    </location>
</feature>
<dbReference type="InterPro" id="IPR036412">
    <property type="entry name" value="HAD-like_sf"/>
</dbReference>
<organism evidence="2 3">
    <name type="scientific">Mediterraneibacter gnavus</name>
    <name type="common">Ruminococcus gnavus</name>
    <dbReference type="NCBI Taxonomy" id="33038"/>
    <lineage>
        <taxon>Bacteria</taxon>
        <taxon>Bacillati</taxon>
        <taxon>Bacillota</taxon>
        <taxon>Clostridia</taxon>
        <taxon>Lachnospirales</taxon>
        <taxon>Lachnospiraceae</taxon>
        <taxon>Mediterraneibacter</taxon>
    </lineage>
</organism>
<protein>
    <recommendedName>
        <fullName evidence="4">Hydrolase</fullName>
    </recommendedName>
</protein>
<proteinExistence type="predicted"/>
<evidence type="ECO:0000256" key="1">
    <source>
        <dbReference type="SAM" id="MobiDB-lite"/>
    </source>
</evidence>
<evidence type="ECO:0000313" key="2">
    <source>
        <dbReference type="EMBL" id="MCZ0667457.1"/>
    </source>
</evidence>